<dbReference type="PANTHER" id="PTHR43586:SF8">
    <property type="entry name" value="CYSTEINE DESULFURASE 1, CHLOROPLASTIC"/>
    <property type="match status" value="1"/>
</dbReference>
<dbReference type="InterPro" id="IPR015421">
    <property type="entry name" value="PyrdxlP-dep_Trfase_major"/>
</dbReference>
<keyword evidence="5" id="KW-0032">Aminotransferase</keyword>
<dbReference type="SUPFAM" id="SSF53383">
    <property type="entry name" value="PLP-dependent transferases"/>
    <property type="match status" value="1"/>
</dbReference>
<evidence type="ECO:0000256" key="1">
    <source>
        <dbReference type="ARBA" id="ARBA00001933"/>
    </source>
</evidence>
<proteinExistence type="predicted"/>
<feature type="signal peptide" evidence="3">
    <location>
        <begin position="1"/>
        <end position="17"/>
    </location>
</feature>
<name>A0ABW0AUW2_9ACTN</name>
<dbReference type="InterPro" id="IPR015424">
    <property type="entry name" value="PyrdxlP-dep_Trfase"/>
</dbReference>
<keyword evidence="5" id="KW-0808">Transferase</keyword>
<protein>
    <submittedName>
        <fullName evidence="5">Aminotransferase class V-fold PLP-dependent enzyme</fullName>
    </submittedName>
</protein>
<dbReference type="Proteomes" id="UP001596160">
    <property type="component" value="Unassembled WGS sequence"/>
</dbReference>
<reference evidence="6" key="1">
    <citation type="journal article" date="2019" name="Int. J. Syst. Evol. Microbiol.">
        <title>The Global Catalogue of Microorganisms (GCM) 10K type strain sequencing project: providing services to taxonomists for standard genome sequencing and annotation.</title>
        <authorList>
            <consortium name="The Broad Institute Genomics Platform"/>
            <consortium name="The Broad Institute Genome Sequencing Center for Infectious Disease"/>
            <person name="Wu L."/>
            <person name="Ma J."/>
        </authorList>
    </citation>
    <scope>NUCLEOTIDE SEQUENCE [LARGE SCALE GENOMIC DNA]</scope>
    <source>
        <strain evidence="6">PCU 266</strain>
    </source>
</reference>
<comment type="caution">
    <text evidence="5">The sequence shown here is derived from an EMBL/GenBank/DDBJ whole genome shotgun (WGS) entry which is preliminary data.</text>
</comment>
<dbReference type="PROSITE" id="PS51318">
    <property type="entry name" value="TAT"/>
    <property type="match status" value="1"/>
</dbReference>
<evidence type="ECO:0000313" key="6">
    <source>
        <dbReference type="Proteomes" id="UP001596160"/>
    </source>
</evidence>
<gene>
    <name evidence="5" type="ORF">ACFPRH_29870</name>
</gene>
<keyword evidence="2" id="KW-0663">Pyridoxal phosphate</keyword>
<dbReference type="EMBL" id="JBHSKP010000027">
    <property type="protein sequence ID" value="MFC5155927.1"/>
    <property type="molecule type" value="Genomic_DNA"/>
</dbReference>
<dbReference type="GO" id="GO:0008483">
    <property type="term" value="F:transaminase activity"/>
    <property type="evidence" value="ECO:0007669"/>
    <property type="project" value="UniProtKB-KW"/>
</dbReference>
<dbReference type="InterPro" id="IPR006311">
    <property type="entry name" value="TAT_signal"/>
</dbReference>
<evidence type="ECO:0000256" key="3">
    <source>
        <dbReference type="SAM" id="SignalP"/>
    </source>
</evidence>
<evidence type="ECO:0000256" key="2">
    <source>
        <dbReference type="ARBA" id="ARBA00022898"/>
    </source>
</evidence>
<comment type="cofactor">
    <cofactor evidence="1">
        <name>pyridoxal 5'-phosphate</name>
        <dbReference type="ChEBI" id="CHEBI:597326"/>
    </cofactor>
</comment>
<organism evidence="5 6">
    <name type="scientific">Streptomyces amakusaensis</name>
    <dbReference type="NCBI Taxonomy" id="67271"/>
    <lineage>
        <taxon>Bacteria</taxon>
        <taxon>Bacillati</taxon>
        <taxon>Actinomycetota</taxon>
        <taxon>Actinomycetes</taxon>
        <taxon>Kitasatosporales</taxon>
        <taxon>Streptomycetaceae</taxon>
        <taxon>Streptomyces</taxon>
    </lineage>
</organism>
<sequence>MVSVSRRHLLAAGPVGAAAVAASGGLARAAGPGTAGAPPVMAGGRPDWDAVRAQFRLEPGWTHLAMYHLASHPRVVREAVAHLSRQIDANPLAAPGGLSLPDGPTGWPRVLASLAGYLGGRPEHLAMTASTTIGLGVVYNGVRTRPGQEFLLSADDHPSHLLAAQLAAEKHGAEVRTTSWFRDSARATADEIIRALRDRIRPETRVLGITWVQSGTGVRMPLRRIADVVREANQGRAEADRCLLVVDGVHGLAAVDQDGARLGADILVSGTHKWLFGPRGTGLVWVSPEVLDQLRPTFATFIFSGGAAPLSPGGYLAFEHAFALPTAVAFHQQLGRARVADRITRLSTRAKHGLSEIPGVTVHTPADPEMSAGITCFSVRGLTAAQVISRAAEKRIRLSALPVLPQNSTPWPRIGTGIMNSARDIDTALTAIADIAR</sequence>
<accession>A0ABW0AUW2</accession>
<dbReference type="Gene3D" id="3.40.640.10">
    <property type="entry name" value="Type I PLP-dependent aspartate aminotransferase-like (Major domain)"/>
    <property type="match status" value="1"/>
</dbReference>
<dbReference type="Pfam" id="PF00266">
    <property type="entry name" value="Aminotran_5"/>
    <property type="match status" value="1"/>
</dbReference>
<feature type="chain" id="PRO_5047146472" evidence="3">
    <location>
        <begin position="18"/>
        <end position="437"/>
    </location>
</feature>
<evidence type="ECO:0000313" key="5">
    <source>
        <dbReference type="EMBL" id="MFC5155927.1"/>
    </source>
</evidence>
<dbReference type="Gene3D" id="3.90.1150.10">
    <property type="entry name" value="Aspartate Aminotransferase, domain 1"/>
    <property type="match status" value="1"/>
</dbReference>
<dbReference type="PANTHER" id="PTHR43586">
    <property type="entry name" value="CYSTEINE DESULFURASE"/>
    <property type="match status" value="1"/>
</dbReference>
<feature type="domain" description="Aminotransferase class V" evidence="4">
    <location>
        <begin position="123"/>
        <end position="399"/>
    </location>
</feature>
<dbReference type="InterPro" id="IPR000192">
    <property type="entry name" value="Aminotrans_V_dom"/>
</dbReference>
<evidence type="ECO:0000259" key="4">
    <source>
        <dbReference type="Pfam" id="PF00266"/>
    </source>
</evidence>
<keyword evidence="6" id="KW-1185">Reference proteome</keyword>
<keyword evidence="3" id="KW-0732">Signal</keyword>
<dbReference type="InterPro" id="IPR015422">
    <property type="entry name" value="PyrdxlP-dep_Trfase_small"/>
</dbReference>